<dbReference type="InterPro" id="IPR012338">
    <property type="entry name" value="Beta-lactam/transpept-like"/>
</dbReference>
<dbReference type="Gene3D" id="3.40.710.10">
    <property type="entry name" value="DD-peptidase/beta-lactamase superfamily"/>
    <property type="match status" value="1"/>
</dbReference>
<feature type="domain" description="Beta-lactamase-related" evidence="1">
    <location>
        <begin position="1"/>
        <end position="248"/>
    </location>
</feature>
<proteinExistence type="predicted"/>
<dbReference type="PANTHER" id="PTHR46825:SF7">
    <property type="entry name" value="D-ALANYL-D-ALANINE CARBOXYPEPTIDASE"/>
    <property type="match status" value="1"/>
</dbReference>
<dbReference type="PANTHER" id="PTHR46825">
    <property type="entry name" value="D-ALANYL-D-ALANINE-CARBOXYPEPTIDASE/ENDOPEPTIDASE AMPH"/>
    <property type="match status" value="1"/>
</dbReference>
<dbReference type="InterPro" id="IPR050491">
    <property type="entry name" value="AmpC-like"/>
</dbReference>
<evidence type="ECO:0000313" key="2">
    <source>
        <dbReference type="EMBL" id="GAG20077.1"/>
    </source>
</evidence>
<accession>X0WA35</accession>
<organism evidence="2">
    <name type="scientific">marine sediment metagenome</name>
    <dbReference type="NCBI Taxonomy" id="412755"/>
    <lineage>
        <taxon>unclassified sequences</taxon>
        <taxon>metagenomes</taxon>
        <taxon>ecological metagenomes</taxon>
    </lineage>
</organism>
<evidence type="ECO:0000259" key="1">
    <source>
        <dbReference type="Pfam" id="PF00144"/>
    </source>
</evidence>
<feature type="non-terminal residue" evidence="2">
    <location>
        <position position="1"/>
    </location>
</feature>
<comment type="caution">
    <text evidence="2">The sequence shown here is derived from an EMBL/GenBank/DDBJ whole genome shotgun (WGS) entry which is preliminary data.</text>
</comment>
<sequence>VDEGLVNLSDPLSRYLPDYPRADEVNIEMLTNMRSGICNYSELEEFAAKIGTDPTASWLPEELIAMTEGQPYYFTPGTGFHYSNTNTIIAGEIIEMVTGNSLESEIDKRIIDSLGLENTSYLNGGTEIPGYHPKAYYTGEYDPDFIECSEWLDCSWAGAAGSMVSNLFELRTYVQSLVDGYFLSDELQRDRLRGNEIQGSDKKYGMGIFSYDSFYGHNGGYPGFTSLMMHSSERNCTVIIWYNCQLEETSPTMLLPEVARI</sequence>
<dbReference type="Pfam" id="PF00144">
    <property type="entry name" value="Beta-lactamase"/>
    <property type="match status" value="1"/>
</dbReference>
<dbReference type="AlphaFoldDB" id="X0WA35"/>
<reference evidence="2" key="1">
    <citation type="journal article" date="2014" name="Front. Microbiol.">
        <title>High frequency of phylogenetically diverse reductive dehalogenase-homologous genes in deep subseafloor sedimentary metagenomes.</title>
        <authorList>
            <person name="Kawai M."/>
            <person name="Futagami T."/>
            <person name="Toyoda A."/>
            <person name="Takaki Y."/>
            <person name="Nishi S."/>
            <person name="Hori S."/>
            <person name="Arai W."/>
            <person name="Tsubouchi T."/>
            <person name="Morono Y."/>
            <person name="Uchiyama I."/>
            <person name="Ito T."/>
            <person name="Fujiyama A."/>
            <person name="Inagaki F."/>
            <person name="Takami H."/>
        </authorList>
    </citation>
    <scope>NUCLEOTIDE SEQUENCE</scope>
    <source>
        <strain evidence="2">Expedition CK06-06</strain>
    </source>
</reference>
<protein>
    <recommendedName>
        <fullName evidence="1">Beta-lactamase-related domain-containing protein</fullName>
    </recommendedName>
</protein>
<dbReference type="InterPro" id="IPR001466">
    <property type="entry name" value="Beta-lactam-related"/>
</dbReference>
<gene>
    <name evidence="2" type="ORF">S01H1_51050</name>
</gene>
<dbReference type="SUPFAM" id="SSF56601">
    <property type="entry name" value="beta-lactamase/transpeptidase-like"/>
    <property type="match status" value="1"/>
</dbReference>
<dbReference type="EMBL" id="BARS01032927">
    <property type="protein sequence ID" value="GAG20077.1"/>
    <property type="molecule type" value="Genomic_DNA"/>
</dbReference>
<feature type="non-terminal residue" evidence="2">
    <location>
        <position position="261"/>
    </location>
</feature>
<name>X0WA35_9ZZZZ</name>